<protein>
    <recommendedName>
        <fullName evidence="1">UGSC-like domain-containing protein</fullName>
    </recommendedName>
</protein>
<feature type="domain" description="UGSC-like" evidence="1">
    <location>
        <begin position="1"/>
        <end position="71"/>
    </location>
</feature>
<dbReference type="Pfam" id="PF24696">
    <property type="entry name" value="UGSC"/>
    <property type="match status" value="1"/>
</dbReference>
<dbReference type="InterPro" id="IPR057767">
    <property type="entry name" value="UGSC-like_dom"/>
</dbReference>
<sequence>MHDTIAFEQRGIPGAVIITQAFTKAAEFQFRAKGMPTHPYVVLPHPISNLSTPDMQTLTAQYVAQVVRHLTA</sequence>
<dbReference type="Proteomes" id="UP000712673">
    <property type="component" value="Unassembled WGS sequence"/>
</dbReference>
<dbReference type="EMBL" id="VGLS01000095">
    <property type="protein sequence ID" value="MBM3223103.1"/>
    <property type="molecule type" value="Genomic_DNA"/>
</dbReference>
<organism evidence="2 3">
    <name type="scientific">Tectimicrobiota bacterium</name>
    <dbReference type="NCBI Taxonomy" id="2528274"/>
    <lineage>
        <taxon>Bacteria</taxon>
        <taxon>Pseudomonadati</taxon>
        <taxon>Nitrospinota/Tectimicrobiota group</taxon>
        <taxon>Candidatus Tectimicrobiota</taxon>
    </lineage>
</organism>
<gene>
    <name evidence="2" type="ORF">FJZ47_04775</name>
</gene>
<dbReference type="AlphaFoldDB" id="A0A937VYX8"/>
<accession>A0A937VYX8</accession>
<proteinExistence type="predicted"/>
<evidence type="ECO:0000259" key="1">
    <source>
        <dbReference type="Pfam" id="PF24696"/>
    </source>
</evidence>
<evidence type="ECO:0000313" key="3">
    <source>
        <dbReference type="Proteomes" id="UP000712673"/>
    </source>
</evidence>
<reference evidence="2" key="1">
    <citation type="submission" date="2019-03" db="EMBL/GenBank/DDBJ databases">
        <title>Lake Tanganyika Metagenome-Assembled Genomes (MAGs).</title>
        <authorList>
            <person name="Tran P."/>
        </authorList>
    </citation>
    <scope>NUCLEOTIDE SEQUENCE</scope>
    <source>
        <strain evidence="2">K_DeepCast_65m_m2_066</strain>
    </source>
</reference>
<evidence type="ECO:0000313" key="2">
    <source>
        <dbReference type="EMBL" id="MBM3223103.1"/>
    </source>
</evidence>
<comment type="caution">
    <text evidence="2">The sequence shown here is derived from an EMBL/GenBank/DDBJ whole genome shotgun (WGS) entry which is preliminary data.</text>
</comment>
<name>A0A937VYX8_UNCTE</name>